<keyword evidence="2" id="KW-0645">Protease</keyword>
<evidence type="ECO:0000313" key="10">
    <source>
        <dbReference type="EMBL" id="ULT87576.1"/>
    </source>
</evidence>
<keyword evidence="5" id="KW-0788">Thiol protease</keyword>
<evidence type="ECO:0000256" key="8">
    <source>
        <dbReference type="SAM" id="SignalP"/>
    </source>
</evidence>
<evidence type="ECO:0000256" key="5">
    <source>
        <dbReference type="ARBA" id="ARBA00022807"/>
    </source>
</evidence>
<sequence length="337" mass="37619">MEYLILFFAYFSTTVLASNLHQLLDFHEINHINSIQSLWTAGPSKFAFQKFQRRLMRSEHVKSHKSEDILDRKVLETIPESYDVRDHWSKCISVDNIRDQSDCGSCWAVAAAETISDRLCIASNGSINTFVSAEDLLSCCTSCGDGCGGGYPLQAWRYWVKQGLVSGGSYESQYGCKPYSIAPCGQTVNGVTWPKCPAQEEATPECASHCTSKSSYSVAYEKDKHYGLSAYPVGRKEAQIQTEILQHGPVEAGFLVYSDFYRYKSGIYTHVSGQELGGHAVKILGWGVENGTKYWLVANSWNINWGEKGYFRILRGRNECGIESAVVAGIPDLTRNY</sequence>
<evidence type="ECO:0000313" key="11">
    <source>
        <dbReference type="Proteomes" id="UP000827892"/>
    </source>
</evidence>
<dbReference type="InterPro" id="IPR025661">
    <property type="entry name" value="Pept_asp_AS"/>
</dbReference>
<dbReference type="CDD" id="cd02620">
    <property type="entry name" value="Peptidase_C1A_CathepsinB"/>
    <property type="match status" value="1"/>
</dbReference>
<evidence type="ECO:0000256" key="6">
    <source>
        <dbReference type="ARBA" id="ARBA00023145"/>
    </source>
</evidence>
<dbReference type="InterPro" id="IPR000668">
    <property type="entry name" value="Peptidase_C1A_C"/>
</dbReference>
<keyword evidence="4" id="KW-0378">Hydrolase</keyword>
<proteinExistence type="inferred from homology"/>
<dbReference type="AlphaFoldDB" id="A0AAE9A5E3"/>
<dbReference type="PROSITE" id="PS00139">
    <property type="entry name" value="THIOL_PROTEASE_CYS"/>
    <property type="match status" value="1"/>
</dbReference>
<dbReference type="InterPro" id="IPR000169">
    <property type="entry name" value="Pept_cys_AS"/>
</dbReference>
<dbReference type="FunFam" id="3.90.70.10:FF:000031">
    <property type="entry name" value="Cathepsin B"/>
    <property type="match status" value="1"/>
</dbReference>
<evidence type="ECO:0000259" key="9">
    <source>
        <dbReference type="SMART" id="SM00645"/>
    </source>
</evidence>
<keyword evidence="6" id="KW-0865">Zymogen</keyword>
<dbReference type="PROSITE" id="PS00639">
    <property type="entry name" value="THIOL_PROTEASE_HIS"/>
    <property type="match status" value="1"/>
</dbReference>
<dbReference type="InterPro" id="IPR013128">
    <property type="entry name" value="Peptidase_C1A"/>
</dbReference>
<dbReference type="PROSITE" id="PS00640">
    <property type="entry name" value="THIOL_PROTEASE_ASN"/>
    <property type="match status" value="1"/>
</dbReference>
<protein>
    <recommendedName>
        <fullName evidence="9">Peptidase C1A papain C-terminal domain-containing protein</fullName>
    </recommendedName>
</protein>
<dbReference type="SMART" id="SM00645">
    <property type="entry name" value="Pept_C1"/>
    <property type="match status" value="1"/>
</dbReference>
<dbReference type="SUPFAM" id="SSF54001">
    <property type="entry name" value="Cysteine proteinases"/>
    <property type="match status" value="1"/>
</dbReference>
<organism evidence="10 11">
    <name type="scientific">Caenorhabditis briggsae</name>
    <dbReference type="NCBI Taxonomy" id="6238"/>
    <lineage>
        <taxon>Eukaryota</taxon>
        <taxon>Metazoa</taxon>
        <taxon>Ecdysozoa</taxon>
        <taxon>Nematoda</taxon>
        <taxon>Chromadorea</taxon>
        <taxon>Rhabditida</taxon>
        <taxon>Rhabditina</taxon>
        <taxon>Rhabditomorpha</taxon>
        <taxon>Rhabditoidea</taxon>
        <taxon>Rhabditidae</taxon>
        <taxon>Peloderinae</taxon>
        <taxon>Caenorhabditis</taxon>
    </lineage>
</organism>
<dbReference type="PANTHER" id="PTHR12411">
    <property type="entry name" value="CYSTEINE PROTEASE FAMILY C1-RELATED"/>
    <property type="match status" value="1"/>
</dbReference>
<accession>A0AAE9A5E3</accession>
<evidence type="ECO:0000256" key="2">
    <source>
        <dbReference type="ARBA" id="ARBA00022670"/>
    </source>
</evidence>
<name>A0AAE9A5E3_CAEBR</name>
<evidence type="ECO:0000256" key="4">
    <source>
        <dbReference type="ARBA" id="ARBA00022801"/>
    </source>
</evidence>
<feature type="domain" description="Peptidase C1A papain C-terminal" evidence="9">
    <location>
        <begin position="78"/>
        <end position="330"/>
    </location>
</feature>
<dbReference type="Pfam" id="PF00112">
    <property type="entry name" value="Peptidase_C1"/>
    <property type="match status" value="1"/>
</dbReference>
<keyword evidence="3 8" id="KW-0732">Signal</keyword>
<evidence type="ECO:0000256" key="7">
    <source>
        <dbReference type="ARBA" id="ARBA00023157"/>
    </source>
</evidence>
<comment type="similarity">
    <text evidence="1">Belongs to the peptidase C1 family.</text>
</comment>
<feature type="signal peptide" evidence="8">
    <location>
        <begin position="1"/>
        <end position="17"/>
    </location>
</feature>
<dbReference type="GO" id="GO:0008234">
    <property type="term" value="F:cysteine-type peptidase activity"/>
    <property type="evidence" value="ECO:0007669"/>
    <property type="project" value="UniProtKB-KW"/>
</dbReference>
<evidence type="ECO:0000256" key="3">
    <source>
        <dbReference type="ARBA" id="ARBA00022729"/>
    </source>
</evidence>
<dbReference type="Proteomes" id="UP000827892">
    <property type="component" value="Chromosome V"/>
</dbReference>
<dbReference type="InterPro" id="IPR025660">
    <property type="entry name" value="Pept_his_AS"/>
</dbReference>
<reference evidence="10 11" key="1">
    <citation type="submission" date="2022-02" db="EMBL/GenBank/DDBJ databases">
        <title>Chromosome-level reference genomes for two strains of Caenorhabditis briggsae: an improved platform for comparative genomics.</title>
        <authorList>
            <person name="Stevens L."/>
            <person name="Andersen E.C."/>
        </authorList>
    </citation>
    <scope>NUCLEOTIDE SEQUENCE [LARGE SCALE GENOMIC DNA]</scope>
    <source>
        <strain evidence="10">QX1410_ONT</strain>
        <tissue evidence="10">Whole-organism</tissue>
    </source>
</reference>
<dbReference type="InterPro" id="IPR038765">
    <property type="entry name" value="Papain-like_cys_pep_sf"/>
</dbReference>
<dbReference type="PRINTS" id="PR00705">
    <property type="entry name" value="PAPAIN"/>
</dbReference>
<dbReference type="Gene3D" id="3.90.70.10">
    <property type="entry name" value="Cysteine proteinases"/>
    <property type="match status" value="1"/>
</dbReference>
<dbReference type="EMBL" id="CP090895">
    <property type="protein sequence ID" value="ULT87576.1"/>
    <property type="molecule type" value="Genomic_DNA"/>
</dbReference>
<gene>
    <name evidence="10" type="ORF">L3Y34_007022</name>
</gene>
<keyword evidence="7" id="KW-1015">Disulfide bond</keyword>
<feature type="chain" id="PRO_5041982839" description="Peptidase C1A papain C-terminal domain-containing protein" evidence="8">
    <location>
        <begin position="18"/>
        <end position="337"/>
    </location>
</feature>
<dbReference type="GO" id="GO:0006508">
    <property type="term" value="P:proteolysis"/>
    <property type="evidence" value="ECO:0007669"/>
    <property type="project" value="UniProtKB-KW"/>
</dbReference>
<evidence type="ECO:0000256" key="1">
    <source>
        <dbReference type="ARBA" id="ARBA00008455"/>
    </source>
</evidence>